<dbReference type="GO" id="GO:0004252">
    <property type="term" value="F:serine-type endopeptidase activity"/>
    <property type="evidence" value="ECO:0007669"/>
    <property type="project" value="InterPro"/>
</dbReference>
<proteinExistence type="inferred from homology"/>
<dbReference type="GO" id="GO:0006508">
    <property type="term" value="P:proteolysis"/>
    <property type="evidence" value="ECO:0007669"/>
    <property type="project" value="UniProtKB-KW"/>
</dbReference>
<dbReference type="PROSITE" id="PS00134">
    <property type="entry name" value="TRYPSIN_HIS"/>
    <property type="match status" value="1"/>
</dbReference>
<dbReference type="InterPro" id="IPR043504">
    <property type="entry name" value="Peptidase_S1_PA_chymotrypsin"/>
</dbReference>
<dbReference type="InterPro" id="IPR001254">
    <property type="entry name" value="Trypsin_dom"/>
</dbReference>
<keyword evidence="7" id="KW-1185">Reference proteome</keyword>
<dbReference type="PANTHER" id="PTHR24276">
    <property type="entry name" value="POLYSERASE-RELATED"/>
    <property type="match status" value="1"/>
</dbReference>
<comment type="similarity">
    <text evidence="1">Belongs to the peptidase S1 family.</text>
</comment>
<dbReference type="Gene3D" id="2.40.10.10">
    <property type="entry name" value="Trypsin-like serine proteases"/>
    <property type="match status" value="2"/>
</dbReference>
<dbReference type="Pfam" id="PF00089">
    <property type="entry name" value="Trypsin"/>
    <property type="match status" value="1"/>
</dbReference>
<evidence type="ECO:0000313" key="7">
    <source>
        <dbReference type="Proteomes" id="UP001107961"/>
    </source>
</evidence>
<dbReference type="SUPFAM" id="SSF50494">
    <property type="entry name" value="Trypsin-like serine proteases"/>
    <property type="match status" value="1"/>
</dbReference>
<name>A0A9Q3VZM4_9GAMM</name>
<comment type="caution">
    <text evidence="6">The sequence shown here is derived from an EMBL/GenBank/DDBJ whole genome shotgun (WGS) entry which is preliminary data.</text>
</comment>
<keyword evidence="2" id="KW-1015">Disulfide bond</keyword>
<dbReference type="CDD" id="cd00190">
    <property type="entry name" value="Tryp_SPc"/>
    <property type="match status" value="1"/>
</dbReference>
<accession>A0A9Q3VZM4</accession>
<keyword evidence="4" id="KW-0732">Signal</keyword>
<keyword evidence="3 6" id="KW-0645">Protease</keyword>
<dbReference type="EMBL" id="JAJVKT010000004">
    <property type="protein sequence ID" value="MCE7507980.1"/>
    <property type="molecule type" value="Genomic_DNA"/>
</dbReference>
<evidence type="ECO:0000256" key="3">
    <source>
        <dbReference type="RuleBase" id="RU363034"/>
    </source>
</evidence>
<gene>
    <name evidence="6" type="ORF">LZG35_04980</name>
</gene>
<evidence type="ECO:0000259" key="5">
    <source>
        <dbReference type="PROSITE" id="PS50240"/>
    </source>
</evidence>
<sequence>MNLRIFVAFSCVLLCLAPLGGQAQSMSPQIIGGEPVAAAPSWMAELEVSRSGDPEQGSFLCGSVLVAPRWVLTAAHCVRGQSGSQLRPEQLFVALGSADRGGEPAERWPVRAVHVHPRFVYGVFHNDLALLEMQGASALAALDLAKNREMQALIDGAAERALTAYGWGTTESGSAPRMLHQVALDYITPERCARHWSNLTDRQLCAGELQRQGDSGRDTCRGDSGGPLIYHYDGRPWLAGITSYGPPQCATPDAPGVYTRVSDYLAWLESTSGDALVDLHSRPLGGRRYGLPGETLTLSLRLENQSRVNAAHQVGARIDHDQGVRVSADELACSDHDGYSLCRGDASLERGASSGDYRLRVQSSTGATVQSRLWIRPDSAAHDYYRLERDAVTAIFSDQPDLLMAGTQRLNGDTVTLEARLTNRATHFPARDAWLSFRIPQGWSWRSLPEGCSGGAVVRCQLGDLAEGAQASRLLVIEGEGEGRVYLDGGSSSGDFPAGDTQLSFLPSQARAETPRAEAGGSGGGGALGLGWWGLLLVGACLRSIRS</sequence>
<evidence type="ECO:0000256" key="1">
    <source>
        <dbReference type="ARBA" id="ARBA00007664"/>
    </source>
</evidence>
<dbReference type="InterPro" id="IPR018114">
    <property type="entry name" value="TRYPSIN_HIS"/>
</dbReference>
<evidence type="ECO:0000256" key="4">
    <source>
        <dbReference type="SAM" id="SignalP"/>
    </source>
</evidence>
<dbReference type="AlphaFoldDB" id="A0A9Q3VZM4"/>
<feature type="chain" id="PRO_5040149347" evidence="4">
    <location>
        <begin position="24"/>
        <end position="547"/>
    </location>
</feature>
<evidence type="ECO:0000256" key="2">
    <source>
        <dbReference type="ARBA" id="ARBA00023157"/>
    </source>
</evidence>
<evidence type="ECO:0000313" key="6">
    <source>
        <dbReference type="EMBL" id="MCE7507980.1"/>
    </source>
</evidence>
<dbReference type="PROSITE" id="PS50240">
    <property type="entry name" value="TRYPSIN_DOM"/>
    <property type="match status" value="1"/>
</dbReference>
<feature type="domain" description="Peptidase S1" evidence="5">
    <location>
        <begin position="30"/>
        <end position="273"/>
    </location>
</feature>
<dbReference type="PRINTS" id="PR00722">
    <property type="entry name" value="CHYMOTRYPSIN"/>
</dbReference>
<dbReference type="InterPro" id="IPR001314">
    <property type="entry name" value="Peptidase_S1A"/>
</dbReference>
<keyword evidence="3" id="KW-0378">Hydrolase</keyword>
<dbReference type="InterPro" id="IPR009003">
    <property type="entry name" value="Peptidase_S1_PA"/>
</dbReference>
<organism evidence="6 7">
    <name type="scientific">Alloalcanivorax xenomutans</name>
    <dbReference type="NCBI Taxonomy" id="1094342"/>
    <lineage>
        <taxon>Bacteria</taxon>
        <taxon>Pseudomonadati</taxon>
        <taxon>Pseudomonadota</taxon>
        <taxon>Gammaproteobacteria</taxon>
        <taxon>Oceanospirillales</taxon>
        <taxon>Alcanivoracaceae</taxon>
        <taxon>Alloalcanivorax</taxon>
    </lineage>
</organism>
<reference evidence="6" key="1">
    <citation type="submission" date="2022-01" db="EMBL/GenBank/DDBJ databases">
        <authorList>
            <person name="Karlyshev A.V."/>
            <person name="Jaspars M."/>
        </authorList>
    </citation>
    <scope>NUCLEOTIDE SEQUENCE</scope>
    <source>
        <strain evidence="6">AGSA3-2</strain>
    </source>
</reference>
<dbReference type="PANTHER" id="PTHR24276:SF98">
    <property type="entry name" value="FI18310P1-RELATED"/>
    <property type="match status" value="1"/>
</dbReference>
<dbReference type="Proteomes" id="UP001107961">
    <property type="component" value="Unassembled WGS sequence"/>
</dbReference>
<protein>
    <submittedName>
        <fullName evidence="6">Serine protease</fullName>
    </submittedName>
</protein>
<feature type="signal peptide" evidence="4">
    <location>
        <begin position="1"/>
        <end position="23"/>
    </location>
</feature>
<dbReference type="PROSITE" id="PS00135">
    <property type="entry name" value="TRYPSIN_SER"/>
    <property type="match status" value="1"/>
</dbReference>
<keyword evidence="3" id="KW-0720">Serine protease</keyword>
<dbReference type="SMART" id="SM00020">
    <property type="entry name" value="Tryp_SPc"/>
    <property type="match status" value="1"/>
</dbReference>
<dbReference type="InterPro" id="IPR033116">
    <property type="entry name" value="TRYPSIN_SER"/>
</dbReference>
<dbReference type="InterPro" id="IPR050430">
    <property type="entry name" value="Peptidase_S1"/>
</dbReference>
<dbReference type="RefSeq" id="WP_145953595.1">
    <property type="nucleotide sequence ID" value="NZ_CP012331.1"/>
</dbReference>